<dbReference type="FunFam" id="3.60.20.10:FF:000006">
    <property type="entry name" value="Glutamine--fructose-6-phosphate aminotransferase [isomerizing]"/>
    <property type="match status" value="1"/>
</dbReference>
<dbReference type="GO" id="GO:0005975">
    <property type="term" value="P:carbohydrate metabolic process"/>
    <property type="evidence" value="ECO:0007669"/>
    <property type="project" value="UniProtKB-UniRule"/>
</dbReference>
<dbReference type="PANTHER" id="PTHR10937">
    <property type="entry name" value="GLUCOSAMINE--FRUCTOSE-6-PHOSPHATE AMINOTRANSFERASE, ISOMERIZING"/>
    <property type="match status" value="1"/>
</dbReference>
<evidence type="ECO:0000256" key="2">
    <source>
        <dbReference type="ARBA" id="ARBA00004496"/>
    </source>
</evidence>
<dbReference type="PROSITE" id="PS51278">
    <property type="entry name" value="GATASE_TYPE_2"/>
    <property type="match status" value="1"/>
</dbReference>
<comment type="function">
    <text evidence="10">Catalyzes the first step in hexosamine metabolism, converting fructose-6P into glucosamine-6P using glutamine as a nitrogen source.</text>
</comment>
<keyword evidence="9" id="KW-0315">Glutamine amidotransferase</keyword>
<feature type="domain" description="Glutamine amidotransferase type-2" evidence="11">
    <location>
        <begin position="2"/>
        <end position="216"/>
    </location>
</feature>
<dbReference type="NCBIfam" id="TIGR01135">
    <property type="entry name" value="glmS"/>
    <property type="match status" value="1"/>
</dbReference>
<dbReference type="InterPro" id="IPR029055">
    <property type="entry name" value="Ntn_hydrolases_N"/>
</dbReference>
<evidence type="ECO:0000256" key="9">
    <source>
        <dbReference type="ARBA" id="ARBA00022962"/>
    </source>
</evidence>
<dbReference type="InterPro" id="IPR005855">
    <property type="entry name" value="GFAT"/>
</dbReference>
<keyword evidence="5 10" id="KW-0963">Cytoplasm</keyword>
<dbReference type="InterPro" id="IPR047084">
    <property type="entry name" value="GFAT_N"/>
</dbReference>
<evidence type="ECO:0000313" key="14">
    <source>
        <dbReference type="Proteomes" id="UP000494102"/>
    </source>
</evidence>
<dbReference type="PANTHER" id="PTHR10937:SF0">
    <property type="entry name" value="GLUTAMINE--FRUCTOSE-6-PHOSPHATE TRANSAMINASE (ISOMERIZING)"/>
    <property type="match status" value="1"/>
</dbReference>
<evidence type="ECO:0000256" key="4">
    <source>
        <dbReference type="ARBA" id="ARBA00016090"/>
    </source>
</evidence>
<protein>
    <recommendedName>
        <fullName evidence="4 10">Glutamine--fructose-6-phosphate aminotransferase [isomerizing]</fullName>
        <ecNumber evidence="3 10">2.6.1.16</ecNumber>
    </recommendedName>
    <alternativeName>
        <fullName evidence="10">D-fructose-6-phosphate amidotransferase</fullName>
    </alternativeName>
    <alternativeName>
        <fullName evidence="10">GFAT</fullName>
    </alternativeName>
    <alternativeName>
        <fullName evidence="10">Glucosamine-6-phosphate synthase</fullName>
    </alternativeName>
    <alternativeName>
        <fullName evidence="10">Hexosephosphate aminotransferase</fullName>
    </alternativeName>
    <alternativeName>
        <fullName evidence="10">L-glutamine--D-fructose-6-phosphate amidotransferase</fullName>
    </alternativeName>
</protein>
<dbReference type="AlphaFoldDB" id="A0A6J5KAI0"/>
<dbReference type="EMBL" id="CADILN010000007">
    <property type="protein sequence ID" value="CAB4051149.1"/>
    <property type="molecule type" value="Genomic_DNA"/>
</dbReference>
<reference evidence="13 14" key="1">
    <citation type="submission" date="2020-04" db="EMBL/GenBank/DDBJ databases">
        <authorList>
            <person name="De Canck E."/>
        </authorList>
    </citation>
    <scope>NUCLEOTIDE SEQUENCE [LARGE SCALE GENOMIC DNA]</scope>
    <source>
        <strain evidence="13 14">LMG 9964</strain>
    </source>
</reference>
<evidence type="ECO:0000259" key="12">
    <source>
        <dbReference type="PROSITE" id="PS51464"/>
    </source>
</evidence>
<evidence type="ECO:0000259" key="11">
    <source>
        <dbReference type="PROSITE" id="PS51278"/>
    </source>
</evidence>
<dbReference type="EC" id="2.6.1.16" evidence="3 10"/>
<dbReference type="InterPro" id="IPR035466">
    <property type="entry name" value="GlmS/AgaS_SIS"/>
</dbReference>
<evidence type="ECO:0000256" key="7">
    <source>
        <dbReference type="ARBA" id="ARBA00022679"/>
    </source>
</evidence>
<dbReference type="GO" id="GO:0005829">
    <property type="term" value="C:cytosol"/>
    <property type="evidence" value="ECO:0007669"/>
    <property type="project" value="TreeGrafter"/>
</dbReference>
<dbReference type="Gene3D" id="3.60.20.10">
    <property type="entry name" value="Glutamine Phosphoribosylpyrophosphate, subunit 1, domain 1"/>
    <property type="match status" value="1"/>
</dbReference>
<dbReference type="SUPFAM" id="SSF56235">
    <property type="entry name" value="N-terminal nucleophile aminohydrolases (Ntn hydrolases)"/>
    <property type="match status" value="1"/>
</dbReference>
<dbReference type="CDD" id="cd05009">
    <property type="entry name" value="SIS_GlmS_GlmD_2"/>
    <property type="match status" value="1"/>
</dbReference>
<dbReference type="InterPro" id="IPR017932">
    <property type="entry name" value="GATase_2_dom"/>
</dbReference>
<dbReference type="Pfam" id="PF13522">
    <property type="entry name" value="GATase_6"/>
    <property type="match status" value="1"/>
</dbReference>
<evidence type="ECO:0000256" key="10">
    <source>
        <dbReference type="HAMAP-Rule" id="MF_00164"/>
    </source>
</evidence>
<comment type="catalytic activity">
    <reaction evidence="1 10">
        <text>D-fructose 6-phosphate + L-glutamine = D-glucosamine 6-phosphate + L-glutamate</text>
        <dbReference type="Rhea" id="RHEA:13237"/>
        <dbReference type="ChEBI" id="CHEBI:29985"/>
        <dbReference type="ChEBI" id="CHEBI:58359"/>
        <dbReference type="ChEBI" id="CHEBI:58725"/>
        <dbReference type="ChEBI" id="CHEBI:61527"/>
        <dbReference type="EC" id="2.6.1.16"/>
    </reaction>
</comment>
<dbReference type="InterPro" id="IPR001347">
    <property type="entry name" value="SIS_dom"/>
</dbReference>
<dbReference type="Pfam" id="PF01380">
    <property type="entry name" value="SIS"/>
    <property type="match status" value="2"/>
</dbReference>
<evidence type="ECO:0000256" key="3">
    <source>
        <dbReference type="ARBA" id="ARBA00012916"/>
    </source>
</evidence>
<dbReference type="CDD" id="cd05008">
    <property type="entry name" value="SIS_GlmS_GlmD_1"/>
    <property type="match status" value="1"/>
</dbReference>
<dbReference type="GO" id="GO:0097367">
    <property type="term" value="F:carbohydrate derivative binding"/>
    <property type="evidence" value="ECO:0007669"/>
    <property type="project" value="InterPro"/>
</dbReference>
<dbReference type="Gene3D" id="3.40.50.10490">
    <property type="entry name" value="Glucose-6-phosphate isomerase like protein, domain 1"/>
    <property type="match status" value="2"/>
</dbReference>
<evidence type="ECO:0000256" key="5">
    <source>
        <dbReference type="ARBA" id="ARBA00022490"/>
    </source>
</evidence>
<dbReference type="GO" id="GO:0006047">
    <property type="term" value="P:UDP-N-acetylglucosamine metabolic process"/>
    <property type="evidence" value="ECO:0007669"/>
    <property type="project" value="TreeGrafter"/>
</dbReference>
<feature type="domain" description="SIS" evidence="12">
    <location>
        <begin position="454"/>
        <end position="595"/>
    </location>
</feature>
<feature type="initiator methionine" description="Removed" evidence="10">
    <location>
        <position position="1"/>
    </location>
</feature>
<dbReference type="GO" id="GO:0004360">
    <property type="term" value="F:glutamine-fructose-6-phosphate transaminase (isomerizing) activity"/>
    <property type="evidence" value="ECO:0007669"/>
    <property type="project" value="UniProtKB-UniRule"/>
</dbReference>
<dbReference type="CDD" id="cd00714">
    <property type="entry name" value="GFAT"/>
    <property type="match status" value="1"/>
</dbReference>
<dbReference type="InterPro" id="IPR035490">
    <property type="entry name" value="GlmS/FrlB_SIS"/>
</dbReference>
<name>A0A6J5KAI0_9BURK</name>
<proteinExistence type="inferred from homology"/>
<dbReference type="FunFam" id="3.40.50.10490:FF:000001">
    <property type="entry name" value="Glutamine--fructose-6-phosphate aminotransferase [isomerizing]"/>
    <property type="match status" value="1"/>
</dbReference>
<gene>
    <name evidence="13" type="primary">glmS_3</name>
    <name evidence="10" type="synonym">glmS</name>
    <name evidence="13" type="ORF">LMG9964_04819</name>
</gene>
<dbReference type="HAMAP" id="MF_00164">
    <property type="entry name" value="GlmS"/>
    <property type="match status" value="1"/>
</dbReference>
<evidence type="ECO:0000313" key="13">
    <source>
        <dbReference type="EMBL" id="CAB4051149.1"/>
    </source>
</evidence>
<comment type="subunit">
    <text evidence="10">Homodimer.</text>
</comment>
<dbReference type="Proteomes" id="UP000494102">
    <property type="component" value="Unassembled WGS sequence"/>
</dbReference>
<dbReference type="GeneID" id="27798668"/>
<evidence type="ECO:0000256" key="6">
    <source>
        <dbReference type="ARBA" id="ARBA00022576"/>
    </source>
</evidence>
<sequence>MCGIVGAAAQRNIVPVLIEGLRRLEYRGYDSCGVAVLGDSGPARARSVARVADLDDQVRDSHLGGITGIAHTRWATHGAPVTDNAHPIFSKDALALVHNGIIENYEPLREMLRGKGYTFVSQTDTEVIAHLIHSLYRGDLFAAVREAVAQLHGAYAIAVLHKDEPHTVVGARQGSPLVVGLGEGENFLASDALALAGSTERFIFLEEGDVCELTLEGVRIADREGNEARREVRQVAAYGGAVELGPYRHFMQKEIFEQPRAISDTIPQSDSFEASLFGEGADKVFADIDNLLILACGTSYYSGLTAKYWLESIAKIPTQVEIASEYRYRESVPNPKSLVVVISQSGETADTLAALKHAQELGHRHTLAVCNVSTSAMVRQTELAFLTHAGREIGVASTKAFTTQLVALFVLAVTLAKLRGRVSPEQEAEYFKRLRHLPAALNSVLALEPQIIAWSEEFSRKEHALFLGRGMHYPIALEGALKLKEISYIHAEAYPAGELKHGPLALVTEAMPVVTVAPNDALLEKLKSNIQEVRARGGQLYVFADADTKIVNDDGIHVIRMPEHYGLLSPILHVVPLQLLAYHTACARGTDVDKPRNLAKSVTVE</sequence>
<dbReference type="PROSITE" id="PS51464">
    <property type="entry name" value="SIS"/>
    <property type="match status" value="2"/>
</dbReference>
<dbReference type="SUPFAM" id="SSF53697">
    <property type="entry name" value="SIS domain"/>
    <property type="match status" value="1"/>
</dbReference>
<comment type="subcellular location">
    <subcellularLocation>
        <location evidence="2 10">Cytoplasm</location>
    </subcellularLocation>
</comment>
<dbReference type="RefSeq" id="WP_015003955.1">
    <property type="nucleotide sequence ID" value="NZ_CADILN010000007.1"/>
</dbReference>
<dbReference type="InterPro" id="IPR046348">
    <property type="entry name" value="SIS_dom_sf"/>
</dbReference>
<evidence type="ECO:0000256" key="8">
    <source>
        <dbReference type="ARBA" id="ARBA00022737"/>
    </source>
</evidence>
<keyword evidence="8" id="KW-0677">Repeat</keyword>
<organism evidence="13 14">
    <name type="scientific">Paraburkholderia phenoliruptrix</name>
    <dbReference type="NCBI Taxonomy" id="252970"/>
    <lineage>
        <taxon>Bacteria</taxon>
        <taxon>Pseudomonadati</taxon>
        <taxon>Pseudomonadota</taxon>
        <taxon>Betaproteobacteria</taxon>
        <taxon>Burkholderiales</taxon>
        <taxon>Burkholderiaceae</taxon>
        <taxon>Paraburkholderia</taxon>
    </lineage>
</organism>
<dbReference type="NCBIfam" id="NF001484">
    <property type="entry name" value="PRK00331.1"/>
    <property type="match status" value="1"/>
</dbReference>
<feature type="domain" description="SIS" evidence="12">
    <location>
        <begin position="281"/>
        <end position="421"/>
    </location>
</feature>
<feature type="active site" description="Nucleophile; for GATase activity" evidence="10">
    <location>
        <position position="2"/>
    </location>
</feature>
<evidence type="ECO:0000256" key="1">
    <source>
        <dbReference type="ARBA" id="ARBA00001031"/>
    </source>
</evidence>
<keyword evidence="7 10" id="KW-0808">Transferase</keyword>
<accession>A0A6J5KAI0</accession>
<dbReference type="GO" id="GO:0006002">
    <property type="term" value="P:fructose 6-phosphate metabolic process"/>
    <property type="evidence" value="ECO:0007669"/>
    <property type="project" value="TreeGrafter"/>
</dbReference>
<feature type="active site" description="For Fru-6P isomerization activity" evidence="10">
    <location>
        <position position="600"/>
    </location>
</feature>
<keyword evidence="6 10" id="KW-0032">Aminotransferase</keyword>
<dbReference type="GO" id="GO:0006487">
    <property type="term" value="P:protein N-linked glycosylation"/>
    <property type="evidence" value="ECO:0007669"/>
    <property type="project" value="TreeGrafter"/>
</dbReference>